<sequence>MVKSSKQGGVRVVVVDSWSVILSSGPNSEHNVSGTPQGHRDVVLDDLAKDSPVIAAAVVGGIVKLIGRWESEVEGELGCQYNEYGARVISGEASDSRGKDRWQ</sequence>
<protein>
    <submittedName>
        <fullName evidence="1">Uncharacterized protein</fullName>
    </submittedName>
</protein>
<dbReference type="Proteomes" id="UP001163105">
    <property type="component" value="Unassembled WGS sequence"/>
</dbReference>
<evidence type="ECO:0000313" key="2">
    <source>
        <dbReference type="Proteomes" id="UP001163105"/>
    </source>
</evidence>
<proteinExistence type="predicted"/>
<organism evidence="1 2">
    <name type="scientific">Purpureocillium lavendulum</name>
    <dbReference type="NCBI Taxonomy" id="1247861"/>
    <lineage>
        <taxon>Eukaryota</taxon>
        <taxon>Fungi</taxon>
        <taxon>Dikarya</taxon>
        <taxon>Ascomycota</taxon>
        <taxon>Pezizomycotina</taxon>
        <taxon>Sordariomycetes</taxon>
        <taxon>Hypocreomycetidae</taxon>
        <taxon>Hypocreales</taxon>
        <taxon>Ophiocordycipitaceae</taxon>
        <taxon>Purpureocillium</taxon>
    </lineage>
</organism>
<comment type="caution">
    <text evidence="1">The sequence shown here is derived from an EMBL/GenBank/DDBJ whole genome shotgun (WGS) entry which is preliminary data.</text>
</comment>
<name>A0AB34FIP4_9HYPO</name>
<dbReference type="EMBL" id="JAQHRD010000007">
    <property type="protein sequence ID" value="KAJ6438828.1"/>
    <property type="molecule type" value="Genomic_DNA"/>
</dbReference>
<dbReference type="AlphaFoldDB" id="A0AB34FIP4"/>
<keyword evidence="2" id="KW-1185">Reference proteome</keyword>
<gene>
    <name evidence="1" type="ORF">O9K51_08229</name>
</gene>
<evidence type="ECO:0000313" key="1">
    <source>
        <dbReference type="EMBL" id="KAJ6438828.1"/>
    </source>
</evidence>
<accession>A0AB34FIP4</accession>
<reference evidence="1" key="1">
    <citation type="submission" date="2023-01" db="EMBL/GenBank/DDBJ databases">
        <title>The growth and conidiation of Purpureocillium lavendulum are regulated by nitrogen source and histone H3K14 acetylation.</title>
        <authorList>
            <person name="Tang P."/>
            <person name="Han J."/>
            <person name="Zhang C."/>
            <person name="Tang P."/>
            <person name="Qi F."/>
            <person name="Zhang K."/>
            <person name="Liang L."/>
        </authorList>
    </citation>
    <scope>NUCLEOTIDE SEQUENCE</scope>
    <source>
        <strain evidence="1">YMF1.00683</strain>
    </source>
</reference>